<protein>
    <submittedName>
        <fullName evidence="1">Uncharacterized protein</fullName>
    </submittedName>
</protein>
<evidence type="ECO:0000313" key="2">
    <source>
        <dbReference type="Proteomes" id="UP000284706"/>
    </source>
</evidence>
<keyword evidence="2" id="KW-1185">Reference proteome</keyword>
<name>A0A409X2A8_9AGAR</name>
<dbReference type="AlphaFoldDB" id="A0A409X2A8"/>
<dbReference type="EMBL" id="NHYE01004384">
    <property type="protein sequence ID" value="PPQ84893.1"/>
    <property type="molecule type" value="Genomic_DNA"/>
</dbReference>
<evidence type="ECO:0000313" key="1">
    <source>
        <dbReference type="EMBL" id="PPQ84893.1"/>
    </source>
</evidence>
<reference evidence="1 2" key="1">
    <citation type="journal article" date="2018" name="Evol. Lett.">
        <title>Horizontal gene cluster transfer increased hallucinogenic mushroom diversity.</title>
        <authorList>
            <person name="Reynolds H.T."/>
            <person name="Vijayakumar V."/>
            <person name="Gluck-Thaler E."/>
            <person name="Korotkin H.B."/>
            <person name="Matheny P.B."/>
            <person name="Slot J.C."/>
        </authorList>
    </citation>
    <scope>NUCLEOTIDE SEQUENCE [LARGE SCALE GENOMIC DNA]</scope>
    <source>
        <strain evidence="1 2">SRW20</strain>
    </source>
</reference>
<accession>A0A409X2A8</accession>
<dbReference type="InParanoid" id="A0A409X2A8"/>
<comment type="caution">
    <text evidence="1">The sequence shown here is derived from an EMBL/GenBank/DDBJ whole genome shotgun (WGS) entry which is preliminary data.</text>
</comment>
<gene>
    <name evidence="1" type="ORF">CVT26_008784</name>
</gene>
<sequence>MPMYQMYSSHLFFLSLTDGRPRVTEHDFFERGEARAHKAELPCENVIAIGGTGAREIWMVRLEGIGTDRRSLRRLTPTAGRAISPVVQPLGLGYWVQDEQRRAPSLEADREHCSRRPEESECYHQRRAVKIWSPGAEVAQAEER</sequence>
<proteinExistence type="predicted"/>
<organism evidence="1 2">
    <name type="scientific">Gymnopilus dilepis</name>
    <dbReference type="NCBI Taxonomy" id="231916"/>
    <lineage>
        <taxon>Eukaryota</taxon>
        <taxon>Fungi</taxon>
        <taxon>Dikarya</taxon>
        <taxon>Basidiomycota</taxon>
        <taxon>Agaricomycotina</taxon>
        <taxon>Agaricomycetes</taxon>
        <taxon>Agaricomycetidae</taxon>
        <taxon>Agaricales</taxon>
        <taxon>Agaricineae</taxon>
        <taxon>Hymenogastraceae</taxon>
        <taxon>Gymnopilus</taxon>
    </lineage>
</organism>
<dbReference type="Proteomes" id="UP000284706">
    <property type="component" value="Unassembled WGS sequence"/>
</dbReference>